<dbReference type="SUPFAM" id="SSF56935">
    <property type="entry name" value="Porins"/>
    <property type="match status" value="1"/>
</dbReference>
<dbReference type="InterPro" id="IPR037066">
    <property type="entry name" value="Plug_dom_sf"/>
</dbReference>
<dbReference type="RefSeq" id="WP_222580926.1">
    <property type="nucleotide sequence ID" value="NZ_JAHVHU010000014.1"/>
</dbReference>
<dbReference type="InterPro" id="IPR023996">
    <property type="entry name" value="TonB-dep_OMP_SusC/RagA"/>
</dbReference>
<dbReference type="AlphaFoldDB" id="A0A953HX40"/>
<name>A0A953HX40_9BACT</name>
<dbReference type="InterPro" id="IPR039426">
    <property type="entry name" value="TonB-dep_rcpt-like"/>
</dbReference>
<evidence type="ECO:0000256" key="3">
    <source>
        <dbReference type="ARBA" id="ARBA00022452"/>
    </source>
</evidence>
<evidence type="ECO:0000256" key="7">
    <source>
        <dbReference type="PROSITE-ProRule" id="PRU01360"/>
    </source>
</evidence>
<dbReference type="InterPro" id="IPR023997">
    <property type="entry name" value="TonB-dep_OMP_SusC/RagA_CS"/>
</dbReference>
<protein>
    <submittedName>
        <fullName evidence="9">SusC/RagA family TonB-linked outer membrane protein</fullName>
    </submittedName>
</protein>
<evidence type="ECO:0000256" key="5">
    <source>
        <dbReference type="ARBA" id="ARBA00023136"/>
    </source>
</evidence>
<dbReference type="NCBIfam" id="TIGR04057">
    <property type="entry name" value="SusC_RagA_signa"/>
    <property type="match status" value="1"/>
</dbReference>
<keyword evidence="6 7" id="KW-0998">Cell outer membrane</keyword>
<dbReference type="InterPro" id="IPR012910">
    <property type="entry name" value="Plug_dom"/>
</dbReference>
<evidence type="ECO:0000313" key="9">
    <source>
        <dbReference type="EMBL" id="MBY5959388.1"/>
    </source>
</evidence>
<dbReference type="InterPro" id="IPR008969">
    <property type="entry name" value="CarboxyPept-like_regulatory"/>
</dbReference>
<dbReference type="Gene3D" id="2.60.40.1120">
    <property type="entry name" value="Carboxypeptidase-like, regulatory domain"/>
    <property type="match status" value="1"/>
</dbReference>
<dbReference type="EMBL" id="JAHVHU010000014">
    <property type="protein sequence ID" value="MBY5959388.1"/>
    <property type="molecule type" value="Genomic_DNA"/>
</dbReference>
<dbReference type="InterPro" id="IPR036942">
    <property type="entry name" value="Beta-barrel_TonB_sf"/>
</dbReference>
<organism evidence="9 10">
    <name type="scientific">Membranihabitans marinus</name>
    <dbReference type="NCBI Taxonomy" id="1227546"/>
    <lineage>
        <taxon>Bacteria</taxon>
        <taxon>Pseudomonadati</taxon>
        <taxon>Bacteroidota</taxon>
        <taxon>Saprospiria</taxon>
        <taxon>Saprospirales</taxon>
        <taxon>Saprospiraceae</taxon>
        <taxon>Membranihabitans</taxon>
    </lineage>
</organism>
<sequence length="1194" mass="133395">MKVGFTFIKYYVSVLVLVVLMSTPYSLLAYQGEPMALEEAIQRISIRYDVYFTYNKSLIKDHTVEYDDSGDVTLSEAVEQVLSETSLRYRIHENKYVIIYRSDREGISSLKKMARHLDDLILTEEKRENNVLNTMQQLSSKNKMSKIYLKKHRMVLNVSGTVTDETGGPLIGVNIKVKGTNKGTSTDLEGRFIFRDVNEQATLVFSYVGYQTQQVELKGRTNISVTMTEDLQTLDEVVVVGYGTQKKSDVTGSVVSFDTEILESRPQTNLIQALQGNVPGMTVTTSGSSAEDGATILIRGQNSITASNSPLVIMDGVPYNGSFSEINPNDVKRIEVLKDASSTAIYGSRGANGVILITTKSGQAGKMRINYSGMYSFDNIAHLPDMQNASEYWADRIERNVINVLTQPSNTESLRDRLYEVFNGEDTEISAFMEGYPGQTWDGFIDNLLSQYPDNVHDRGTLLSLADDLAYPTNGRDIDWIDLATRTGHKQQHSLSVSGGTEQTKYYLSGIYTNTTGIARGDKFEKMTFRVNLDQRLLKGLHYGTNTQIGFFDRGGHAATWGGNSGAFMLSPLYVPFNENGTINLSPIPEDTKIQNPLEPLLFENEDNETRVITNHYLDWEIPGISGLKYKLNTGFTWNANDNKTYKGLNTVTGRIDGGNLHIGNFKDNSWIIENILSYHKEMGLHSLFFTGLYSAQENKRENNRINGRGFANDVMSFFQPAQAQILTADAAYARKGYISQMLRANYSYDNRYLITATLRRDGYSAFGDDTKFGLFPSVALGWNLANESFFADMTAFDQLKLRLSYGENGNEAIGPYSTLPRMSSKNYISPDQTQLFGFFPQRLSNPSLGWETTKSLNAGIDFSLKSGRFSGSLDVYTSRTSDLLLNETISAINGTTSILRNIGETLNHGAEVQLSSINMSSRDFSWETIMNFSTYQSEIVQVGLKDDDGAYIDDVASQWFIGHPVNVNFDYEVDRILQKEDFMVDGSGVYILDENNNYQLRPEVAEEIVLVTNTARPGQPILRDVNGDGVITGSDDKVIHGNRNPDFLAGLTNTVRYKSWSFTVFLNGVWGVTKANGLINSRSIGPRRKLNINYWSPENPVNTYPGINAGSQLNVPGYAPYHKADFIRLQDISLSYKVPGSTLIRWPVSGIEGFINVKNAYTFTSWQGLDPEYSSQSGVPRARSFIFGLRLTL</sequence>
<keyword evidence="5 7" id="KW-0472">Membrane</keyword>
<keyword evidence="3 7" id="KW-1134">Transmembrane beta strand</keyword>
<dbReference type="FunFam" id="2.60.40.1120:FF:000003">
    <property type="entry name" value="Outer membrane protein Omp121"/>
    <property type="match status" value="1"/>
</dbReference>
<keyword evidence="2 7" id="KW-0813">Transport</keyword>
<comment type="similarity">
    <text evidence="7">Belongs to the TonB-dependent receptor family.</text>
</comment>
<evidence type="ECO:0000259" key="8">
    <source>
        <dbReference type="Pfam" id="PF07715"/>
    </source>
</evidence>
<dbReference type="SUPFAM" id="SSF49464">
    <property type="entry name" value="Carboxypeptidase regulatory domain-like"/>
    <property type="match status" value="1"/>
</dbReference>
<keyword evidence="10" id="KW-1185">Reference proteome</keyword>
<dbReference type="GO" id="GO:0009279">
    <property type="term" value="C:cell outer membrane"/>
    <property type="evidence" value="ECO:0007669"/>
    <property type="project" value="UniProtKB-SubCell"/>
</dbReference>
<feature type="domain" description="TonB-dependent receptor plug" evidence="8">
    <location>
        <begin position="247"/>
        <end position="354"/>
    </location>
</feature>
<evidence type="ECO:0000313" key="10">
    <source>
        <dbReference type="Proteomes" id="UP000753961"/>
    </source>
</evidence>
<keyword evidence="4 7" id="KW-0812">Transmembrane</keyword>
<evidence type="ECO:0000256" key="2">
    <source>
        <dbReference type="ARBA" id="ARBA00022448"/>
    </source>
</evidence>
<dbReference type="Pfam" id="PF13715">
    <property type="entry name" value="CarbopepD_reg_2"/>
    <property type="match status" value="1"/>
</dbReference>
<evidence type="ECO:0000256" key="4">
    <source>
        <dbReference type="ARBA" id="ARBA00022692"/>
    </source>
</evidence>
<dbReference type="Proteomes" id="UP000753961">
    <property type="component" value="Unassembled WGS sequence"/>
</dbReference>
<accession>A0A953HX40</accession>
<comment type="subcellular location">
    <subcellularLocation>
        <location evidence="1 7">Cell outer membrane</location>
        <topology evidence="1 7">Multi-pass membrane protein</topology>
    </subcellularLocation>
</comment>
<gene>
    <name evidence="9" type="ORF">KUV50_14655</name>
</gene>
<dbReference type="Gene3D" id="2.40.170.20">
    <property type="entry name" value="TonB-dependent receptor, beta-barrel domain"/>
    <property type="match status" value="1"/>
</dbReference>
<dbReference type="PROSITE" id="PS52016">
    <property type="entry name" value="TONB_DEPENDENT_REC_3"/>
    <property type="match status" value="1"/>
</dbReference>
<proteinExistence type="inferred from homology"/>
<dbReference type="NCBIfam" id="TIGR04056">
    <property type="entry name" value="OMP_RagA_SusC"/>
    <property type="match status" value="1"/>
</dbReference>
<reference evidence="9" key="1">
    <citation type="submission" date="2021-06" db="EMBL/GenBank/DDBJ databases">
        <title>44 bacteria genomes isolated from Dapeng, Shenzhen.</title>
        <authorList>
            <person name="Zheng W."/>
            <person name="Yu S."/>
            <person name="Huang Y."/>
        </authorList>
    </citation>
    <scope>NUCLEOTIDE SEQUENCE</scope>
    <source>
        <strain evidence="9">DP5N28-2</strain>
    </source>
</reference>
<dbReference type="Gene3D" id="2.170.130.10">
    <property type="entry name" value="TonB-dependent receptor, plug domain"/>
    <property type="match status" value="1"/>
</dbReference>
<comment type="caution">
    <text evidence="9">The sequence shown here is derived from an EMBL/GenBank/DDBJ whole genome shotgun (WGS) entry which is preliminary data.</text>
</comment>
<dbReference type="FunFam" id="2.170.130.10:FF:000003">
    <property type="entry name" value="SusC/RagA family TonB-linked outer membrane protein"/>
    <property type="match status" value="1"/>
</dbReference>
<evidence type="ECO:0000256" key="1">
    <source>
        <dbReference type="ARBA" id="ARBA00004571"/>
    </source>
</evidence>
<dbReference type="Pfam" id="PF07715">
    <property type="entry name" value="Plug"/>
    <property type="match status" value="1"/>
</dbReference>
<evidence type="ECO:0000256" key="6">
    <source>
        <dbReference type="ARBA" id="ARBA00023237"/>
    </source>
</evidence>